<gene>
    <name evidence="2" type="ORF">SAMN05216192_17515</name>
</gene>
<reference evidence="3" key="1">
    <citation type="submission" date="2016-10" db="EMBL/GenBank/DDBJ databases">
        <authorList>
            <person name="Varghese N."/>
            <person name="Submissions S."/>
        </authorList>
    </citation>
    <scope>NUCLEOTIDE SEQUENCE [LARGE SCALE GENOMIC DNA]</scope>
    <source>
        <strain evidence="3">CGMCC 1.11012</strain>
    </source>
</reference>
<feature type="domain" description="N-acetyltransferase" evidence="1">
    <location>
        <begin position="29"/>
        <end position="168"/>
    </location>
</feature>
<organism evidence="2 3">
    <name type="scientific">Paenibacillus typhae</name>
    <dbReference type="NCBI Taxonomy" id="1174501"/>
    <lineage>
        <taxon>Bacteria</taxon>
        <taxon>Bacillati</taxon>
        <taxon>Bacillota</taxon>
        <taxon>Bacilli</taxon>
        <taxon>Bacillales</taxon>
        <taxon>Paenibacillaceae</taxon>
        <taxon>Paenibacillus</taxon>
    </lineage>
</organism>
<keyword evidence="3" id="KW-1185">Reference proteome</keyword>
<evidence type="ECO:0000259" key="1">
    <source>
        <dbReference type="PROSITE" id="PS51186"/>
    </source>
</evidence>
<protein>
    <submittedName>
        <fullName evidence="2">Acetyltransferase (GNAT) domain-containing protein</fullName>
    </submittedName>
</protein>
<accession>A0A1G9HED8</accession>
<keyword evidence="2" id="KW-0808">Transferase</keyword>
<dbReference type="PROSITE" id="PS51186">
    <property type="entry name" value="GNAT"/>
    <property type="match status" value="1"/>
</dbReference>
<name>A0A1G9HED8_9BACL</name>
<proteinExistence type="predicted"/>
<dbReference type="Gene3D" id="3.40.630.30">
    <property type="match status" value="1"/>
</dbReference>
<dbReference type="AlphaFoldDB" id="A0A1G9HED8"/>
<dbReference type="InterPro" id="IPR000182">
    <property type="entry name" value="GNAT_dom"/>
</dbReference>
<dbReference type="Proteomes" id="UP000199050">
    <property type="component" value="Unassembled WGS sequence"/>
</dbReference>
<sequence length="172" mass="19161">MSANGRPCAAYKGNVRMNTITRLDLQDDYTLSELWSLQHKAYRLEAEMIGFHEIPPLMETREMLAAVKEAFYGCFDESGDLLGAVAVLEETPGKLTVTRMMVNPEHFRQGIAGSLLEFIFGLYSGIEQFIVSTGKLNHPAVTLYTKHGFIPASVEEVAPGVELIEFYRGGRL</sequence>
<evidence type="ECO:0000313" key="2">
    <source>
        <dbReference type="EMBL" id="SDL11215.1"/>
    </source>
</evidence>
<dbReference type="Pfam" id="PF13508">
    <property type="entry name" value="Acetyltransf_7"/>
    <property type="match status" value="1"/>
</dbReference>
<dbReference type="GO" id="GO:0016747">
    <property type="term" value="F:acyltransferase activity, transferring groups other than amino-acyl groups"/>
    <property type="evidence" value="ECO:0007669"/>
    <property type="project" value="InterPro"/>
</dbReference>
<evidence type="ECO:0000313" key="3">
    <source>
        <dbReference type="Proteomes" id="UP000199050"/>
    </source>
</evidence>
<dbReference type="InterPro" id="IPR016181">
    <property type="entry name" value="Acyl_CoA_acyltransferase"/>
</dbReference>
<dbReference type="EMBL" id="FNDX01000075">
    <property type="protein sequence ID" value="SDL11215.1"/>
    <property type="molecule type" value="Genomic_DNA"/>
</dbReference>
<dbReference type="SUPFAM" id="SSF55729">
    <property type="entry name" value="Acyl-CoA N-acyltransferases (Nat)"/>
    <property type="match status" value="1"/>
</dbReference>
<dbReference type="STRING" id="1174501.SAMN05216192_17515"/>